<organism evidence="9 10">
    <name type="scientific">Chitinophaga niabensis</name>
    <dbReference type="NCBI Taxonomy" id="536979"/>
    <lineage>
        <taxon>Bacteria</taxon>
        <taxon>Pseudomonadati</taxon>
        <taxon>Bacteroidota</taxon>
        <taxon>Chitinophagia</taxon>
        <taxon>Chitinophagales</taxon>
        <taxon>Chitinophagaceae</taxon>
        <taxon>Chitinophaga</taxon>
    </lineage>
</organism>
<comment type="subcellular location">
    <subcellularLocation>
        <location evidence="1">Cell outer membrane</location>
    </subcellularLocation>
</comment>
<evidence type="ECO:0000256" key="4">
    <source>
        <dbReference type="ARBA" id="ARBA00023136"/>
    </source>
</evidence>
<keyword evidence="4" id="KW-0472">Membrane</keyword>
<keyword evidence="3 6" id="KW-0732">Signal</keyword>
<feature type="chain" id="PRO_5012839559" evidence="6">
    <location>
        <begin position="25"/>
        <end position="629"/>
    </location>
</feature>
<dbReference type="EMBL" id="FSRA01000001">
    <property type="protein sequence ID" value="SIN89630.1"/>
    <property type="molecule type" value="Genomic_DNA"/>
</dbReference>
<dbReference type="PROSITE" id="PS51257">
    <property type="entry name" value="PROKAR_LIPOPROTEIN"/>
    <property type="match status" value="1"/>
</dbReference>
<dbReference type="OrthoDB" id="5694214at2"/>
<comment type="similarity">
    <text evidence="2">Belongs to the SusD family.</text>
</comment>
<dbReference type="AlphaFoldDB" id="A0A1N6F2X8"/>
<dbReference type="InterPro" id="IPR033985">
    <property type="entry name" value="SusD-like_N"/>
</dbReference>
<evidence type="ECO:0000256" key="5">
    <source>
        <dbReference type="ARBA" id="ARBA00023237"/>
    </source>
</evidence>
<accession>A0A1N6F2X8</accession>
<name>A0A1N6F2X8_9BACT</name>
<evidence type="ECO:0000259" key="7">
    <source>
        <dbReference type="Pfam" id="PF07980"/>
    </source>
</evidence>
<keyword evidence="5" id="KW-0998">Cell outer membrane</keyword>
<evidence type="ECO:0000256" key="1">
    <source>
        <dbReference type="ARBA" id="ARBA00004442"/>
    </source>
</evidence>
<gene>
    <name evidence="9" type="ORF">SAMN04488055_1983</name>
</gene>
<evidence type="ECO:0000256" key="6">
    <source>
        <dbReference type="SAM" id="SignalP"/>
    </source>
</evidence>
<dbReference type="Pfam" id="PF14322">
    <property type="entry name" value="SusD-like_3"/>
    <property type="match status" value="1"/>
</dbReference>
<keyword evidence="10" id="KW-1185">Reference proteome</keyword>
<dbReference type="SUPFAM" id="SSF48452">
    <property type="entry name" value="TPR-like"/>
    <property type="match status" value="1"/>
</dbReference>
<sequence length="629" mass="69653">MKIYKLKMLLIVTGMMLFSCNSVLELQPTDKIRAEDLFGDPQGVKLYMANLYYQLPIEDFAYFRAGFNQNGGDPNNGGWSPAMAADEAMHSEFGDFIGDGDYHYWEPGYKLIRDVNLLIDAIPTLDILAPEKAVLTGEANFIKAFAYFGLAKRYGGVSLIKATQKYTGNVEDLKVPRSTEKETWDYVLELCDIAIANLGAEKGRRASKWAAYALKSRAALHAASLAKFGSRAPMSGNAVTQKLVGLDAADAAGYYAACIAASQAIMTSGVHALYMPNPGSVDAAAENYRALFQDPNVAKDNEAILIKGYTLPGNNQGHNYDIWYQPAQVANGWPHPGRMNPTLDLVDAYEAYANPGQEAPIVTTAEGNVTDYNGFNPALNYIRYDSPNDIFKGKDARLWATTILPGTNWKGIPIIIQAGYVKPDGTTAIRIKDQIDVAGTTYYTYGAASTTQYSGFDTYGGNNTRTGFGFKKFMNQNSPIVPGWNQSTSDWVEFRYAEVLLNFAEAVVESGTGDAAAAAKAINDIRKRAGHTVDIPLTAANVQRERRVELAFENKRFWDLIRRREFHTTFNNRYMHTLLPLRDLRTSPAKYIFVRVNTPNSNTRTFEPKAYYRYIPGIGANGLVQNPQY</sequence>
<dbReference type="InterPro" id="IPR011990">
    <property type="entry name" value="TPR-like_helical_dom_sf"/>
</dbReference>
<dbReference type="Pfam" id="PF07980">
    <property type="entry name" value="SusD_RagB"/>
    <property type="match status" value="1"/>
</dbReference>
<feature type="domain" description="RagB/SusD" evidence="7">
    <location>
        <begin position="302"/>
        <end position="576"/>
    </location>
</feature>
<evidence type="ECO:0000313" key="9">
    <source>
        <dbReference type="EMBL" id="SIN89630.1"/>
    </source>
</evidence>
<evidence type="ECO:0000256" key="3">
    <source>
        <dbReference type="ARBA" id="ARBA00022729"/>
    </source>
</evidence>
<proteinExistence type="inferred from homology"/>
<feature type="domain" description="SusD-like N-terminal" evidence="8">
    <location>
        <begin position="103"/>
        <end position="219"/>
    </location>
</feature>
<reference evidence="9 10" key="1">
    <citation type="submission" date="2016-11" db="EMBL/GenBank/DDBJ databases">
        <authorList>
            <person name="Jaros S."/>
            <person name="Januszkiewicz K."/>
            <person name="Wedrychowicz H."/>
        </authorList>
    </citation>
    <scope>NUCLEOTIDE SEQUENCE [LARGE SCALE GENOMIC DNA]</scope>
    <source>
        <strain evidence="9 10">DSM 24787</strain>
    </source>
</reference>
<dbReference type="InterPro" id="IPR012944">
    <property type="entry name" value="SusD_RagB_dom"/>
</dbReference>
<evidence type="ECO:0000313" key="10">
    <source>
        <dbReference type="Proteomes" id="UP000185003"/>
    </source>
</evidence>
<dbReference type="GO" id="GO:0009279">
    <property type="term" value="C:cell outer membrane"/>
    <property type="evidence" value="ECO:0007669"/>
    <property type="project" value="UniProtKB-SubCell"/>
</dbReference>
<dbReference type="Gene3D" id="1.25.40.390">
    <property type="match status" value="1"/>
</dbReference>
<dbReference type="Proteomes" id="UP000185003">
    <property type="component" value="Unassembled WGS sequence"/>
</dbReference>
<dbReference type="STRING" id="536979.SAMN04488055_1983"/>
<protein>
    <submittedName>
        <fullName evidence="9">Starch-binding associating with outer membrane</fullName>
    </submittedName>
</protein>
<evidence type="ECO:0000256" key="2">
    <source>
        <dbReference type="ARBA" id="ARBA00006275"/>
    </source>
</evidence>
<dbReference type="RefSeq" id="WP_074239082.1">
    <property type="nucleotide sequence ID" value="NZ_FSRA01000001.1"/>
</dbReference>
<feature type="signal peptide" evidence="6">
    <location>
        <begin position="1"/>
        <end position="24"/>
    </location>
</feature>
<evidence type="ECO:0000259" key="8">
    <source>
        <dbReference type="Pfam" id="PF14322"/>
    </source>
</evidence>